<reference evidence="1 2" key="1">
    <citation type="submission" date="2016-12" db="EMBL/GenBank/DDBJ databases">
        <authorList>
            <person name="Song W.-J."/>
            <person name="Kurnit D.M."/>
        </authorList>
    </citation>
    <scope>NUCLEOTIDE SEQUENCE [LARGE SCALE GENOMIC DNA]</scope>
    <source>
        <strain evidence="1 2">STM7296</strain>
    </source>
</reference>
<gene>
    <name evidence="1" type="ORF">BN2475_730015</name>
</gene>
<accession>A0A1N7SJ55</accession>
<dbReference type="AlphaFoldDB" id="A0A1N7SJ55"/>
<dbReference type="EMBL" id="CYGX02000073">
    <property type="protein sequence ID" value="SIT47431.1"/>
    <property type="molecule type" value="Genomic_DNA"/>
</dbReference>
<protein>
    <submittedName>
        <fullName evidence="1">Uncharacterized protein</fullName>
    </submittedName>
</protein>
<sequence>MISPDDFLAIQKGARYALGLNALPDTTGEVVAQKAQDEVT</sequence>
<name>A0A1N7SJ55_9BURK</name>
<organism evidence="1 2">
    <name type="scientific">Paraburkholderia ribeironis</name>
    <dbReference type="NCBI Taxonomy" id="1247936"/>
    <lineage>
        <taxon>Bacteria</taxon>
        <taxon>Pseudomonadati</taxon>
        <taxon>Pseudomonadota</taxon>
        <taxon>Betaproteobacteria</taxon>
        <taxon>Burkholderiales</taxon>
        <taxon>Burkholderiaceae</taxon>
        <taxon>Paraburkholderia</taxon>
    </lineage>
</organism>
<proteinExistence type="predicted"/>
<evidence type="ECO:0000313" key="2">
    <source>
        <dbReference type="Proteomes" id="UP000187012"/>
    </source>
</evidence>
<dbReference type="Proteomes" id="UP000187012">
    <property type="component" value="Unassembled WGS sequence"/>
</dbReference>
<keyword evidence="2" id="KW-1185">Reference proteome</keyword>
<evidence type="ECO:0000313" key="1">
    <source>
        <dbReference type="EMBL" id="SIT47431.1"/>
    </source>
</evidence>